<dbReference type="RefSeq" id="WP_125214688.1">
    <property type="nucleotide sequence ID" value="NZ_PDES01000015.1"/>
</dbReference>
<protein>
    <submittedName>
        <fullName evidence="1">Uncharacterized protein</fullName>
    </submittedName>
</protein>
<accession>A0A3R8RWL7</accession>
<comment type="caution">
    <text evidence="1">The sequence shown here is derived from an EMBL/GenBank/DDBJ whole genome shotgun (WGS) entry which is preliminary data.</text>
</comment>
<keyword evidence="2" id="KW-1185">Reference proteome</keyword>
<evidence type="ECO:0000313" key="1">
    <source>
        <dbReference type="EMBL" id="RRQ81523.1"/>
    </source>
</evidence>
<gene>
    <name evidence="1" type="ORF">CQW44_30445</name>
</gene>
<dbReference type="Proteomes" id="UP000276379">
    <property type="component" value="Unassembled WGS sequence"/>
</dbReference>
<sequence length="129" mass="14600">MSDRIDELSERARWFLSEFDEIDLAAICASEEASAKEARQWARHGYEIGQRHCGWTDHGVAPAWLTEGWPRAFANCEHLQRAAEYDEALARVRALAEVWQDAPDPLVRASAADLLSTIRGPRPRESDQP</sequence>
<reference evidence="1 2" key="1">
    <citation type="submission" date="2017-10" db="EMBL/GenBank/DDBJ databases">
        <title>Draft genome of actinobacteria isolated from guarana (Paullinia cupana (Mart.) Ducke.</title>
        <authorList>
            <person name="Siqueira K.A."/>
            <person name="Liotti R.G."/>
            <person name="Mendes T.A."/>
            <person name="Soares M.A."/>
        </authorList>
    </citation>
    <scope>NUCLEOTIDE SEQUENCE [LARGE SCALE GENOMIC DNA]</scope>
    <source>
        <strain evidence="1 2">199</strain>
    </source>
</reference>
<organism evidence="1 2">
    <name type="scientific">Streptomyces griseofuscus</name>
    <dbReference type="NCBI Taxonomy" id="146922"/>
    <lineage>
        <taxon>Bacteria</taxon>
        <taxon>Bacillati</taxon>
        <taxon>Actinomycetota</taxon>
        <taxon>Actinomycetes</taxon>
        <taxon>Kitasatosporales</taxon>
        <taxon>Streptomycetaceae</taxon>
        <taxon>Streptomyces</taxon>
    </lineage>
</organism>
<proteinExistence type="predicted"/>
<dbReference type="AlphaFoldDB" id="A0A3R8RWL7"/>
<name>A0A3R8RWL7_9ACTN</name>
<evidence type="ECO:0000313" key="2">
    <source>
        <dbReference type="Proteomes" id="UP000276379"/>
    </source>
</evidence>
<dbReference type="EMBL" id="PDES01000015">
    <property type="protein sequence ID" value="RRQ81523.1"/>
    <property type="molecule type" value="Genomic_DNA"/>
</dbReference>